<feature type="transmembrane region" description="Helical" evidence="8">
    <location>
        <begin position="12"/>
        <end position="29"/>
    </location>
</feature>
<gene>
    <name evidence="10" type="primary">ssuC_1</name>
    <name evidence="10" type="ORF">NCTC12971_01992</name>
</gene>
<dbReference type="Gene3D" id="1.10.3720.10">
    <property type="entry name" value="MetI-like"/>
    <property type="match status" value="1"/>
</dbReference>
<sequence>MARSYGLSGFRLFTQVVLPGALPSIMVGVRFALGLMWLTLIVAETISANSGIGYLAMNAREFLQTDIVVVAIVLYALLGKLADVSAQWLERLWLRWHPAYQLKQGEAS</sequence>
<protein>
    <submittedName>
        <fullName evidence="10">Aliphatic sulfonates transport permease protein ssuC</fullName>
    </submittedName>
</protein>
<evidence type="ECO:0000259" key="9">
    <source>
        <dbReference type="PROSITE" id="PS50928"/>
    </source>
</evidence>
<evidence type="ECO:0000256" key="3">
    <source>
        <dbReference type="ARBA" id="ARBA00022475"/>
    </source>
</evidence>
<keyword evidence="4" id="KW-0997">Cell inner membrane</keyword>
<reference evidence="10 11" key="1">
    <citation type="submission" date="2019-05" db="EMBL/GenBank/DDBJ databases">
        <authorList>
            <consortium name="Pathogen Informatics"/>
        </authorList>
    </citation>
    <scope>NUCLEOTIDE SEQUENCE [LARGE SCALE GENOMIC DNA]</scope>
    <source>
        <strain evidence="10 11">NCTC12971</strain>
    </source>
</reference>
<dbReference type="CDD" id="cd06261">
    <property type="entry name" value="TM_PBP2"/>
    <property type="match status" value="1"/>
</dbReference>
<comment type="similarity">
    <text evidence="8">Belongs to the binding-protein-dependent transport system permease family.</text>
</comment>
<keyword evidence="7 8" id="KW-0472">Membrane</keyword>
<evidence type="ECO:0000256" key="4">
    <source>
        <dbReference type="ARBA" id="ARBA00022519"/>
    </source>
</evidence>
<keyword evidence="5 8" id="KW-0812">Transmembrane</keyword>
<proteinExistence type="inferred from homology"/>
<dbReference type="EMBL" id="LR590463">
    <property type="protein sequence ID" value="VTP61479.1"/>
    <property type="molecule type" value="Genomic_DNA"/>
</dbReference>
<feature type="domain" description="ABC transmembrane type-1" evidence="9">
    <location>
        <begin position="1"/>
        <end position="86"/>
    </location>
</feature>
<accession>A0A4U9HHB7</accession>
<dbReference type="SUPFAM" id="SSF161098">
    <property type="entry name" value="MetI-like"/>
    <property type="match status" value="1"/>
</dbReference>
<evidence type="ECO:0000313" key="11">
    <source>
        <dbReference type="Proteomes" id="UP000307968"/>
    </source>
</evidence>
<name>A0A4U9HHB7_SERRU</name>
<evidence type="ECO:0000313" key="10">
    <source>
        <dbReference type="EMBL" id="VTP61479.1"/>
    </source>
</evidence>
<evidence type="ECO:0000256" key="5">
    <source>
        <dbReference type="ARBA" id="ARBA00022692"/>
    </source>
</evidence>
<dbReference type="PROSITE" id="PS50928">
    <property type="entry name" value="ABC_TM1"/>
    <property type="match status" value="1"/>
</dbReference>
<dbReference type="PANTHER" id="PTHR30151">
    <property type="entry name" value="ALKANE SULFONATE ABC TRANSPORTER-RELATED, MEMBRANE SUBUNIT"/>
    <property type="match status" value="1"/>
</dbReference>
<dbReference type="PANTHER" id="PTHR30151:SF38">
    <property type="entry name" value="ALIPHATIC SULFONATES TRANSPORT PERMEASE PROTEIN SSUC-RELATED"/>
    <property type="match status" value="1"/>
</dbReference>
<keyword evidence="6 8" id="KW-1133">Transmembrane helix</keyword>
<dbReference type="AlphaFoldDB" id="A0A4U9HHB7"/>
<dbReference type="InterPro" id="IPR035906">
    <property type="entry name" value="MetI-like_sf"/>
</dbReference>
<feature type="transmembrane region" description="Helical" evidence="8">
    <location>
        <begin position="35"/>
        <end position="55"/>
    </location>
</feature>
<evidence type="ECO:0000256" key="6">
    <source>
        <dbReference type="ARBA" id="ARBA00022989"/>
    </source>
</evidence>
<evidence type="ECO:0000256" key="8">
    <source>
        <dbReference type="RuleBase" id="RU363032"/>
    </source>
</evidence>
<comment type="subcellular location">
    <subcellularLocation>
        <location evidence="1">Cell inner membrane</location>
        <topology evidence="1">Multi-pass membrane protein</topology>
    </subcellularLocation>
    <subcellularLocation>
        <location evidence="8">Cell membrane</location>
        <topology evidence="8">Multi-pass membrane protein</topology>
    </subcellularLocation>
</comment>
<keyword evidence="3" id="KW-1003">Cell membrane</keyword>
<evidence type="ECO:0000256" key="7">
    <source>
        <dbReference type="ARBA" id="ARBA00023136"/>
    </source>
</evidence>
<dbReference type="Proteomes" id="UP000307968">
    <property type="component" value="Chromosome"/>
</dbReference>
<organism evidence="10 11">
    <name type="scientific">Serratia rubidaea</name>
    <name type="common">Serratia marinorubra</name>
    <dbReference type="NCBI Taxonomy" id="61652"/>
    <lineage>
        <taxon>Bacteria</taxon>
        <taxon>Pseudomonadati</taxon>
        <taxon>Pseudomonadota</taxon>
        <taxon>Gammaproteobacteria</taxon>
        <taxon>Enterobacterales</taxon>
        <taxon>Yersiniaceae</taxon>
        <taxon>Serratia</taxon>
    </lineage>
</organism>
<evidence type="ECO:0000256" key="1">
    <source>
        <dbReference type="ARBA" id="ARBA00004429"/>
    </source>
</evidence>
<dbReference type="GO" id="GO:0005886">
    <property type="term" value="C:plasma membrane"/>
    <property type="evidence" value="ECO:0007669"/>
    <property type="project" value="UniProtKB-SubCell"/>
</dbReference>
<feature type="transmembrane region" description="Helical" evidence="8">
    <location>
        <begin position="67"/>
        <end position="89"/>
    </location>
</feature>
<dbReference type="InterPro" id="IPR000515">
    <property type="entry name" value="MetI-like"/>
</dbReference>
<dbReference type="GO" id="GO:0055085">
    <property type="term" value="P:transmembrane transport"/>
    <property type="evidence" value="ECO:0007669"/>
    <property type="project" value="InterPro"/>
</dbReference>
<keyword evidence="2 8" id="KW-0813">Transport</keyword>
<evidence type="ECO:0000256" key="2">
    <source>
        <dbReference type="ARBA" id="ARBA00022448"/>
    </source>
</evidence>
<dbReference type="Pfam" id="PF00528">
    <property type="entry name" value="BPD_transp_1"/>
    <property type="match status" value="1"/>
</dbReference>